<dbReference type="EMBL" id="JACHEM010000003">
    <property type="protein sequence ID" value="MBB6435160.1"/>
    <property type="molecule type" value="Genomic_DNA"/>
</dbReference>
<dbReference type="AlphaFoldDB" id="A0A7X0HCK3"/>
<sequence length="111" mass="11850">MGILIADRCSDDFAGHGEYLGHARHRGSGVALADHLPTVPPGRGRVEAAEDVHDAPVPCQGAECPDTCHGRSRGRRPGETVLHRHRLACATVGSGAGRQCRYGHRQVVERA</sequence>
<keyword evidence="2" id="KW-1185">Reference proteome</keyword>
<name>A0A7X0HCK3_9ACTN</name>
<dbReference type="Proteomes" id="UP000540423">
    <property type="component" value="Unassembled WGS sequence"/>
</dbReference>
<accession>A0A7X0HCK3</accession>
<evidence type="ECO:0000313" key="1">
    <source>
        <dbReference type="EMBL" id="MBB6435160.1"/>
    </source>
</evidence>
<evidence type="ECO:0000313" key="2">
    <source>
        <dbReference type="Proteomes" id="UP000540423"/>
    </source>
</evidence>
<proteinExistence type="predicted"/>
<protein>
    <submittedName>
        <fullName evidence="1">Uncharacterized protein</fullName>
    </submittedName>
</protein>
<reference evidence="1 2" key="1">
    <citation type="submission" date="2020-08" db="EMBL/GenBank/DDBJ databases">
        <title>Genomic Encyclopedia of Type Strains, Phase IV (KMG-IV): sequencing the most valuable type-strain genomes for metagenomic binning, comparative biology and taxonomic classification.</title>
        <authorList>
            <person name="Goeker M."/>
        </authorList>
    </citation>
    <scope>NUCLEOTIDE SEQUENCE [LARGE SCALE GENOMIC DNA]</scope>
    <source>
        <strain evidence="1 2">DSM 40141</strain>
    </source>
</reference>
<comment type="caution">
    <text evidence="1">The sequence shown here is derived from an EMBL/GenBank/DDBJ whole genome shotgun (WGS) entry which is preliminary data.</text>
</comment>
<dbReference type="RefSeq" id="WP_185028407.1">
    <property type="nucleotide sequence ID" value="NZ_BNBN01000004.1"/>
</dbReference>
<organism evidence="1 2">
    <name type="scientific">Streptomyces candidus</name>
    <dbReference type="NCBI Taxonomy" id="67283"/>
    <lineage>
        <taxon>Bacteria</taxon>
        <taxon>Bacillati</taxon>
        <taxon>Actinomycetota</taxon>
        <taxon>Actinomycetes</taxon>
        <taxon>Kitasatosporales</taxon>
        <taxon>Streptomycetaceae</taxon>
        <taxon>Streptomyces</taxon>
    </lineage>
</organism>
<gene>
    <name evidence="1" type="ORF">HNQ79_001611</name>
</gene>